<dbReference type="Proteomes" id="UP000038083">
    <property type="component" value="Unassembled WGS sequence"/>
</dbReference>
<proteinExistence type="predicted"/>
<dbReference type="AlphaFoldDB" id="A0A0B7HMK6"/>
<name>A0A0B7HMK6_9FLAO</name>
<organism evidence="1 2">
    <name type="scientific">Capnocytophaga cynodegmi</name>
    <dbReference type="NCBI Taxonomy" id="28189"/>
    <lineage>
        <taxon>Bacteria</taxon>
        <taxon>Pseudomonadati</taxon>
        <taxon>Bacteroidota</taxon>
        <taxon>Flavobacteriia</taxon>
        <taxon>Flavobacteriales</taxon>
        <taxon>Flavobacteriaceae</taxon>
        <taxon>Capnocytophaga</taxon>
    </lineage>
</organism>
<evidence type="ECO:0000313" key="1">
    <source>
        <dbReference type="EMBL" id="CEN39117.1"/>
    </source>
</evidence>
<accession>A0A0B7HMK6</accession>
<protein>
    <submittedName>
        <fullName evidence="1">Uncharacterized protein</fullName>
    </submittedName>
</protein>
<gene>
    <name evidence="1" type="ORF">CCYN74_320013</name>
</gene>
<evidence type="ECO:0000313" key="2">
    <source>
        <dbReference type="Proteomes" id="UP000038083"/>
    </source>
</evidence>
<sequence length="49" mass="5781">MSKNQKTTYKNIKTYTNNIFSIKKYIKTTINNKQTTHKNIKSIKSNTNN</sequence>
<dbReference type="EMBL" id="CDOG01000026">
    <property type="protein sequence ID" value="CEN39117.1"/>
    <property type="molecule type" value="Genomic_DNA"/>
</dbReference>
<reference evidence="1 2" key="1">
    <citation type="submission" date="2015-01" db="EMBL/GenBank/DDBJ databases">
        <authorList>
            <person name="MANFREDI Pablo"/>
        </authorList>
    </citation>
    <scope>NUCLEOTIDE SEQUENCE [LARGE SCALE GENOMIC DNA]</scope>
    <source>
        <strain evidence="1 2">Ccy74</strain>
    </source>
</reference>